<comment type="caution">
    <text evidence="3">The sequence shown here is derived from an EMBL/GenBank/DDBJ whole genome shotgun (WGS) entry which is preliminary data.</text>
</comment>
<accession>U2YPX2</accession>
<evidence type="ECO:0000313" key="4">
    <source>
        <dbReference type="Proteomes" id="UP000016568"/>
    </source>
</evidence>
<feature type="region of interest" description="Disordered" evidence="1">
    <location>
        <begin position="1"/>
        <end position="33"/>
    </location>
</feature>
<dbReference type="OrthoDB" id="7595456at2"/>
<dbReference type="AlphaFoldDB" id="U2YPX2"/>
<evidence type="ECO:0000256" key="1">
    <source>
        <dbReference type="SAM" id="MobiDB-lite"/>
    </source>
</evidence>
<proteinExistence type="predicted"/>
<evidence type="ECO:0000313" key="3">
    <source>
        <dbReference type="EMBL" id="GAD50990.1"/>
    </source>
</evidence>
<dbReference type="EMBL" id="BASZ01000013">
    <property type="protein sequence ID" value="GAD50990.1"/>
    <property type="molecule type" value="Genomic_DNA"/>
</dbReference>
<keyword evidence="4" id="KW-1185">Reference proteome</keyword>
<keyword evidence="2" id="KW-0812">Transmembrane</keyword>
<evidence type="ECO:0000256" key="2">
    <source>
        <dbReference type="SAM" id="Phobius"/>
    </source>
</evidence>
<dbReference type="Proteomes" id="UP000016568">
    <property type="component" value="Unassembled WGS sequence"/>
</dbReference>
<gene>
    <name evidence="3" type="ORF">NT2_13_00770</name>
</gene>
<organism evidence="3 4">
    <name type="scientific">Caenibius tardaugens NBRC 16725</name>
    <dbReference type="NCBI Taxonomy" id="1219035"/>
    <lineage>
        <taxon>Bacteria</taxon>
        <taxon>Pseudomonadati</taxon>
        <taxon>Pseudomonadota</taxon>
        <taxon>Alphaproteobacteria</taxon>
        <taxon>Sphingomonadales</taxon>
        <taxon>Erythrobacteraceae</taxon>
        <taxon>Caenibius</taxon>
    </lineage>
</organism>
<feature type="transmembrane region" description="Helical" evidence="2">
    <location>
        <begin position="44"/>
        <end position="66"/>
    </location>
</feature>
<name>U2YPX2_9SPHN</name>
<keyword evidence="2" id="KW-0472">Membrane</keyword>
<reference evidence="3 4" key="1">
    <citation type="submission" date="2013-09" db="EMBL/GenBank/DDBJ databases">
        <title>Whole genome shotgun sequence of Novosphingobium tardaugens NBRC 16725.</title>
        <authorList>
            <person name="Isaki S."/>
            <person name="Hosoyama A."/>
            <person name="Tsuchikane K."/>
            <person name="Katsumata H."/>
            <person name="Ando Y."/>
            <person name="Yamazaki S."/>
            <person name="Fujita N."/>
        </authorList>
    </citation>
    <scope>NUCLEOTIDE SEQUENCE [LARGE SCALE GENOMIC DNA]</scope>
    <source>
        <strain evidence="3 4">NBRC 16725</strain>
    </source>
</reference>
<dbReference type="RefSeq" id="WP_021691808.1">
    <property type="nucleotide sequence ID" value="NZ_BASZ01000013.1"/>
</dbReference>
<sequence length="253" mass="26475">MPSSLPPMPPMKPIGDSAGASGPATMASAPPRSGFQGARRLRQLVGYVAGGGFALVALMCVAEVVVRDDLKPTTLLATIEAQTELGIFNQRMGAAPGAKPMTEAEYREKIAEAERTGQARAELGFQRQLAAVQADKERVVGAYQALYQRTNLIAQAGVQMEATAQQFRQRLVEQTNGGRAVVISVYDGLCALGDQGSCQSARDARAGMVAEAGELTEGDLSKKVARLMAGVPDPASLVAGHDIAANGPPDLDR</sequence>
<feature type="compositionally biased region" description="Pro residues" evidence="1">
    <location>
        <begin position="1"/>
        <end position="12"/>
    </location>
</feature>
<keyword evidence="2" id="KW-1133">Transmembrane helix</keyword>
<dbReference type="KEGG" id="ntd:EGO55_19525"/>
<protein>
    <submittedName>
        <fullName evidence="3">Uncharacterized protein</fullName>
    </submittedName>
</protein>